<dbReference type="SMART" id="SM00220">
    <property type="entry name" value="S_TKc"/>
    <property type="match status" value="1"/>
</dbReference>
<keyword evidence="2" id="KW-0547">Nucleotide-binding</keyword>
<feature type="domain" description="Protein kinase" evidence="4">
    <location>
        <begin position="7"/>
        <end position="258"/>
    </location>
</feature>
<name>A0A6C0DT61_9ZZZZ</name>
<dbReference type="PROSITE" id="PS00107">
    <property type="entry name" value="PROTEIN_KINASE_ATP"/>
    <property type="match status" value="1"/>
</dbReference>
<organism evidence="5">
    <name type="scientific">viral metagenome</name>
    <dbReference type="NCBI Taxonomy" id="1070528"/>
    <lineage>
        <taxon>unclassified sequences</taxon>
        <taxon>metagenomes</taxon>
        <taxon>organismal metagenomes</taxon>
    </lineage>
</organism>
<keyword evidence="3" id="KW-0067">ATP-binding</keyword>
<dbReference type="InterPro" id="IPR050235">
    <property type="entry name" value="CK1_Ser-Thr_kinase"/>
</dbReference>
<dbReference type="InterPro" id="IPR008271">
    <property type="entry name" value="Ser/Thr_kinase_AS"/>
</dbReference>
<reference evidence="5" key="1">
    <citation type="journal article" date="2020" name="Nature">
        <title>Giant virus diversity and host interactions through global metagenomics.</title>
        <authorList>
            <person name="Schulz F."/>
            <person name="Roux S."/>
            <person name="Paez-Espino D."/>
            <person name="Jungbluth S."/>
            <person name="Walsh D.A."/>
            <person name="Denef V.J."/>
            <person name="McMahon K.D."/>
            <person name="Konstantinidis K.T."/>
            <person name="Eloe-Fadrosh E.A."/>
            <person name="Kyrpides N.C."/>
            <person name="Woyke T."/>
        </authorList>
    </citation>
    <scope>NUCLEOTIDE SEQUENCE</scope>
    <source>
        <strain evidence="5">GVMAG-M-3300023174-5</strain>
    </source>
</reference>
<protein>
    <recommendedName>
        <fullName evidence="1">non-specific serine/threonine protein kinase</fullName>
        <ecNumber evidence="1">2.7.11.1</ecNumber>
    </recommendedName>
</protein>
<dbReference type="GO" id="GO:0004674">
    <property type="term" value="F:protein serine/threonine kinase activity"/>
    <property type="evidence" value="ECO:0007669"/>
    <property type="project" value="UniProtKB-EC"/>
</dbReference>
<evidence type="ECO:0000313" key="5">
    <source>
        <dbReference type="EMBL" id="QHT19722.1"/>
    </source>
</evidence>
<dbReference type="Pfam" id="PF00069">
    <property type="entry name" value="Pkinase"/>
    <property type="match status" value="1"/>
</dbReference>
<dbReference type="Gene3D" id="1.10.510.10">
    <property type="entry name" value="Transferase(Phosphotransferase) domain 1"/>
    <property type="match status" value="1"/>
</dbReference>
<dbReference type="SUPFAM" id="SSF56112">
    <property type="entry name" value="Protein kinase-like (PK-like)"/>
    <property type="match status" value="1"/>
</dbReference>
<dbReference type="InterPro" id="IPR017441">
    <property type="entry name" value="Protein_kinase_ATP_BS"/>
</dbReference>
<proteinExistence type="predicted"/>
<dbReference type="EC" id="2.7.11.1" evidence="1"/>
<dbReference type="PANTHER" id="PTHR11909">
    <property type="entry name" value="CASEIN KINASE-RELATED"/>
    <property type="match status" value="1"/>
</dbReference>
<dbReference type="PROSITE" id="PS50011">
    <property type="entry name" value="PROTEIN_KINASE_DOM"/>
    <property type="match status" value="1"/>
</dbReference>
<dbReference type="InterPro" id="IPR000719">
    <property type="entry name" value="Prot_kinase_dom"/>
</dbReference>
<evidence type="ECO:0000256" key="3">
    <source>
        <dbReference type="ARBA" id="ARBA00022840"/>
    </source>
</evidence>
<dbReference type="GO" id="GO:0005524">
    <property type="term" value="F:ATP binding"/>
    <property type="evidence" value="ECO:0007669"/>
    <property type="project" value="UniProtKB-KW"/>
</dbReference>
<evidence type="ECO:0000256" key="2">
    <source>
        <dbReference type="ARBA" id="ARBA00022741"/>
    </source>
</evidence>
<dbReference type="PROSITE" id="PS00108">
    <property type="entry name" value="PROTEIN_KINASE_ST"/>
    <property type="match status" value="1"/>
</dbReference>
<dbReference type="EMBL" id="MN739668">
    <property type="protein sequence ID" value="QHT19722.1"/>
    <property type="molecule type" value="Genomic_DNA"/>
</dbReference>
<evidence type="ECO:0000256" key="1">
    <source>
        <dbReference type="ARBA" id="ARBA00012513"/>
    </source>
</evidence>
<dbReference type="AlphaFoldDB" id="A0A6C0DT61"/>
<sequence>MIISNKYEILEQIGEGGFGKIYKGRNIRTGENVAVKVEPIANETKLLKNETKIYQYLASGEGIPQIKWFGVDDKNNYMVVTLLGDSLLTLKKKYNTFSLKVVLQIGKQMLQRLQFIHTMGLIHRDVKPDNFLMGNENKVYIIDFGLCKKYLKDDVHIENKRINKILGTASFVSVNIHNLNEPSRRDDLESMIYVLLYLYFEKLDWDDCKNIDDIKKMKENLLENNNVPEIFKDMLYYVRSLAFDQIPNYEYILHYLHI</sequence>
<dbReference type="InterPro" id="IPR011009">
    <property type="entry name" value="Kinase-like_dom_sf"/>
</dbReference>
<evidence type="ECO:0000259" key="4">
    <source>
        <dbReference type="PROSITE" id="PS50011"/>
    </source>
</evidence>
<accession>A0A6C0DT61</accession>